<sequence>MGGAYPGSVPLVVYSLWRLALLAVVFVVVWAAGADPLLAGVVAVVVAALVSYLLLRRQRDASAAWIAQRVASRTKHQTAFSRAVAEDEAAEDEAAS</sequence>
<keyword evidence="1" id="KW-0812">Transmembrane</keyword>
<dbReference type="Pfam" id="PF14012">
    <property type="entry name" value="DUF4229"/>
    <property type="match status" value="1"/>
</dbReference>
<keyword evidence="1" id="KW-0472">Membrane</keyword>
<evidence type="ECO:0000313" key="2">
    <source>
        <dbReference type="EMBL" id="QAY69921.1"/>
    </source>
</evidence>
<dbReference type="AlphaFoldDB" id="A0A4V0YG44"/>
<accession>A0A4V0YG44</accession>
<dbReference type="Proteomes" id="UP000292118">
    <property type="component" value="Chromosome"/>
</dbReference>
<feature type="transmembrane region" description="Helical" evidence="1">
    <location>
        <begin position="37"/>
        <end position="55"/>
    </location>
</feature>
<organism evidence="2 3">
    <name type="scientific">Xylanimonas protaetiae</name>
    <dbReference type="NCBI Taxonomy" id="2509457"/>
    <lineage>
        <taxon>Bacteria</taxon>
        <taxon>Bacillati</taxon>
        <taxon>Actinomycetota</taxon>
        <taxon>Actinomycetes</taxon>
        <taxon>Micrococcales</taxon>
        <taxon>Promicromonosporaceae</taxon>
        <taxon>Xylanimonas</taxon>
    </lineage>
</organism>
<feature type="transmembrane region" description="Helical" evidence="1">
    <location>
        <begin position="12"/>
        <end position="31"/>
    </location>
</feature>
<dbReference type="KEGG" id="xya:ET471_07655"/>
<name>A0A4V0YG44_9MICO</name>
<evidence type="ECO:0000313" key="3">
    <source>
        <dbReference type="Proteomes" id="UP000292118"/>
    </source>
</evidence>
<dbReference type="InterPro" id="IPR025323">
    <property type="entry name" value="DUF4229"/>
</dbReference>
<protein>
    <submittedName>
        <fullName evidence="2">DUF4229 domain-containing protein</fullName>
    </submittedName>
</protein>
<gene>
    <name evidence="2" type="ORF">ET471_07655</name>
</gene>
<evidence type="ECO:0000256" key="1">
    <source>
        <dbReference type="SAM" id="Phobius"/>
    </source>
</evidence>
<keyword evidence="3" id="KW-1185">Reference proteome</keyword>
<dbReference type="EMBL" id="CP035493">
    <property type="protein sequence ID" value="QAY69921.1"/>
    <property type="molecule type" value="Genomic_DNA"/>
</dbReference>
<reference evidence="2 3" key="1">
    <citation type="submission" date="2019-01" db="EMBL/GenBank/DDBJ databases">
        <title>Genome sequencing of strain FW10M-9.</title>
        <authorList>
            <person name="Heo J."/>
            <person name="Kim S.-J."/>
            <person name="Kim J.-S."/>
            <person name="Hong S.-B."/>
            <person name="Kwon S.-W."/>
        </authorList>
    </citation>
    <scope>NUCLEOTIDE SEQUENCE [LARGE SCALE GENOMIC DNA]</scope>
    <source>
        <strain evidence="2 3">FW10M-9</strain>
    </source>
</reference>
<proteinExistence type="predicted"/>
<keyword evidence="1" id="KW-1133">Transmembrane helix</keyword>